<dbReference type="PROSITE" id="PS00087">
    <property type="entry name" value="SOD_CU_ZN_1"/>
    <property type="match status" value="1"/>
</dbReference>
<reference evidence="6 7" key="1">
    <citation type="submission" date="2017-07" db="EMBL/GenBank/DDBJ databases">
        <title>Complete Genome Sequence of the cosmetic ferment Vitreoscilla filiformis (ATCC15551).</title>
        <authorList>
            <person name="Contreras S."/>
            <person name="Sagory-Zalkind P."/>
            <person name="Blanquart H."/>
            <person name="Iltis A."/>
            <person name="Morand S.C."/>
        </authorList>
    </citation>
    <scope>NUCLEOTIDE SEQUENCE [LARGE SCALE GENOMIC DNA]</scope>
    <source>
        <strain evidence="6 7">ATCC 15551</strain>
    </source>
</reference>
<evidence type="ECO:0000256" key="2">
    <source>
        <dbReference type="RuleBase" id="RU000393"/>
    </source>
</evidence>
<comment type="function">
    <text evidence="2">Destroys radicals which are normally produced within the cells and which are toxic to biological systems.</text>
</comment>
<dbReference type="AlphaFoldDB" id="A0A221KCB5"/>
<keyword evidence="4" id="KW-0732">Signal</keyword>
<feature type="region of interest" description="Disordered" evidence="3">
    <location>
        <begin position="90"/>
        <end position="112"/>
    </location>
</feature>
<dbReference type="PROSITE" id="PS00332">
    <property type="entry name" value="SOD_CU_ZN_2"/>
    <property type="match status" value="1"/>
</dbReference>
<dbReference type="GO" id="GO:0004784">
    <property type="term" value="F:superoxide dismutase activity"/>
    <property type="evidence" value="ECO:0007669"/>
    <property type="project" value="UniProtKB-EC"/>
</dbReference>
<dbReference type="InterPro" id="IPR036423">
    <property type="entry name" value="SOD-like_Cu/Zn_dom_sf"/>
</dbReference>
<organism evidence="6 7">
    <name type="scientific">Vitreoscilla filiformis</name>
    <dbReference type="NCBI Taxonomy" id="63"/>
    <lineage>
        <taxon>Bacteria</taxon>
        <taxon>Pseudomonadati</taxon>
        <taxon>Pseudomonadota</taxon>
        <taxon>Betaproteobacteria</taxon>
        <taxon>Neisseriales</taxon>
        <taxon>Neisseriaceae</taxon>
        <taxon>Vitreoscilla</taxon>
    </lineage>
</organism>
<dbReference type="KEGG" id="vff:VITFI_CDS0868"/>
<keyword evidence="2" id="KW-0479">Metal-binding</keyword>
<dbReference type="EMBL" id="CP022423">
    <property type="protein sequence ID" value="ASM76646.1"/>
    <property type="molecule type" value="Genomic_DNA"/>
</dbReference>
<comment type="catalytic activity">
    <reaction evidence="2">
        <text>2 superoxide + 2 H(+) = H2O2 + O2</text>
        <dbReference type="Rhea" id="RHEA:20696"/>
        <dbReference type="ChEBI" id="CHEBI:15378"/>
        <dbReference type="ChEBI" id="CHEBI:15379"/>
        <dbReference type="ChEBI" id="CHEBI:16240"/>
        <dbReference type="ChEBI" id="CHEBI:18421"/>
        <dbReference type="EC" id="1.15.1.1"/>
    </reaction>
</comment>
<evidence type="ECO:0000259" key="5">
    <source>
        <dbReference type="Pfam" id="PF00080"/>
    </source>
</evidence>
<evidence type="ECO:0000256" key="4">
    <source>
        <dbReference type="SAM" id="SignalP"/>
    </source>
</evidence>
<keyword evidence="2" id="KW-0862">Zinc</keyword>
<accession>A0A221KCB5</accession>
<feature type="signal peptide" evidence="4">
    <location>
        <begin position="1"/>
        <end position="24"/>
    </location>
</feature>
<dbReference type="InterPro" id="IPR024134">
    <property type="entry name" value="SOD_Cu/Zn_/chaperone"/>
</dbReference>
<keyword evidence="7" id="KW-1185">Reference proteome</keyword>
<protein>
    <recommendedName>
        <fullName evidence="2">Superoxide dismutase [Cu-Zn]</fullName>
        <ecNumber evidence="2">1.15.1.1</ecNumber>
    </recommendedName>
</protein>
<sequence length="177" mass="18140">MIPSLSLRPHVPALLLLLTSLAGCATLESTPQATTTLAPTRGHSTSGTVRWVQQGDHVVVTATVSGLRPGQEHGFHVHDKGDCSSGDGMSAGGHFNPTGTPHGPQHGPHHAGDLPALKADAQGRAEVTFHLEGVTLRPGPTSLIGRGLIVHVGPDDYTTQPTGNSGARIACGVIQAS</sequence>
<dbReference type="GO" id="GO:0005507">
    <property type="term" value="F:copper ion binding"/>
    <property type="evidence" value="ECO:0007669"/>
    <property type="project" value="InterPro"/>
</dbReference>
<evidence type="ECO:0000313" key="6">
    <source>
        <dbReference type="EMBL" id="ASM76646.1"/>
    </source>
</evidence>
<keyword evidence="2" id="KW-0560">Oxidoreductase</keyword>
<dbReference type="RefSeq" id="WP_232476666.1">
    <property type="nucleotide sequence ID" value="NZ_CP022423.1"/>
</dbReference>
<feature type="compositionally biased region" description="Low complexity" evidence="3">
    <location>
        <begin position="97"/>
        <end position="106"/>
    </location>
</feature>
<dbReference type="InterPro" id="IPR001424">
    <property type="entry name" value="SOD_Cu_Zn_dom"/>
</dbReference>
<comment type="cofactor">
    <cofactor evidence="2">
        <name>Cu cation</name>
        <dbReference type="ChEBI" id="CHEBI:23378"/>
    </cofactor>
    <text evidence="2">Binds 1 copper ion per subunit.</text>
</comment>
<gene>
    <name evidence="6" type="ORF">VITFI_CDS0868</name>
</gene>
<dbReference type="CDD" id="cd00305">
    <property type="entry name" value="Cu-Zn_Superoxide_Dismutase"/>
    <property type="match status" value="1"/>
</dbReference>
<comment type="similarity">
    <text evidence="1 2">Belongs to the Cu-Zn superoxide dismutase family.</text>
</comment>
<keyword evidence="2" id="KW-0186">Copper</keyword>
<evidence type="ECO:0000256" key="1">
    <source>
        <dbReference type="ARBA" id="ARBA00010457"/>
    </source>
</evidence>
<feature type="domain" description="Superoxide dismutase copper/zinc binding" evidence="5">
    <location>
        <begin position="46"/>
        <end position="174"/>
    </location>
</feature>
<dbReference type="Proteomes" id="UP000199729">
    <property type="component" value="Chromosome"/>
</dbReference>
<dbReference type="Pfam" id="PF00080">
    <property type="entry name" value="Sod_Cu"/>
    <property type="match status" value="1"/>
</dbReference>
<proteinExistence type="inferred from homology"/>
<evidence type="ECO:0000313" key="7">
    <source>
        <dbReference type="Proteomes" id="UP000199729"/>
    </source>
</evidence>
<dbReference type="PRINTS" id="PR00068">
    <property type="entry name" value="CUZNDISMTASE"/>
</dbReference>
<feature type="chain" id="PRO_5012013462" description="Superoxide dismutase [Cu-Zn]" evidence="4">
    <location>
        <begin position="25"/>
        <end position="177"/>
    </location>
</feature>
<dbReference type="InterPro" id="IPR018152">
    <property type="entry name" value="SOD_Cu/Zn_BS"/>
</dbReference>
<dbReference type="SUPFAM" id="SSF49329">
    <property type="entry name" value="Cu,Zn superoxide dismutase-like"/>
    <property type="match status" value="1"/>
</dbReference>
<dbReference type="PANTHER" id="PTHR10003">
    <property type="entry name" value="SUPEROXIDE DISMUTASE CU-ZN -RELATED"/>
    <property type="match status" value="1"/>
</dbReference>
<dbReference type="Gene3D" id="2.60.40.200">
    <property type="entry name" value="Superoxide dismutase, copper/zinc binding domain"/>
    <property type="match status" value="1"/>
</dbReference>
<name>A0A221KCB5_VITFI</name>
<evidence type="ECO:0000256" key="3">
    <source>
        <dbReference type="SAM" id="MobiDB-lite"/>
    </source>
</evidence>
<dbReference type="EC" id="1.15.1.1" evidence="2"/>
<comment type="cofactor">
    <cofactor evidence="2">
        <name>Zn(2+)</name>
        <dbReference type="ChEBI" id="CHEBI:29105"/>
    </cofactor>
    <text evidence="2">Binds 1 zinc ion per subunit.</text>
</comment>